<proteinExistence type="predicted"/>
<dbReference type="InterPro" id="IPR011629">
    <property type="entry name" value="CobW-like_C"/>
</dbReference>
<dbReference type="PANTHER" id="PTHR43603">
    <property type="entry name" value="COBW DOMAIN-CONTAINING PROTEIN DDB_G0274527"/>
    <property type="match status" value="1"/>
</dbReference>
<gene>
    <name evidence="3" type="ORF">BF93_10385</name>
</gene>
<dbReference type="PANTHER" id="PTHR43603:SF1">
    <property type="entry name" value="ZINC-REGULATED GTPASE METALLOPROTEIN ACTIVATOR 1"/>
    <property type="match status" value="1"/>
</dbReference>
<dbReference type="Pfam" id="PF02492">
    <property type="entry name" value="cobW"/>
    <property type="match status" value="1"/>
</dbReference>
<dbReference type="SMART" id="SM00833">
    <property type="entry name" value="CobW_C"/>
    <property type="match status" value="1"/>
</dbReference>
<evidence type="ECO:0000259" key="2">
    <source>
        <dbReference type="SMART" id="SM00833"/>
    </source>
</evidence>
<dbReference type="STRING" id="396014.BF93_10385"/>
<dbReference type="InterPro" id="IPR003495">
    <property type="entry name" value="CobW/HypB/UreG_nucleotide-bd"/>
</dbReference>
<dbReference type="EMBL" id="JDYK01000029">
    <property type="protein sequence ID" value="EWS79632.1"/>
    <property type="molecule type" value="Genomic_DNA"/>
</dbReference>
<dbReference type="Gene3D" id="3.40.50.300">
    <property type="entry name" value="P-loop containing nucleotide triphosphate hydrolases"/>
    <property type="match status" value="1"/>
</dbReference>
<name>Z9JPG0_9MICO</name>
<dbReference type="AlphaFoldDB" id="Z9JPG0"/>
<dbReference type="InterPro" id="IPR027417">
    <property type="entry name" value="P-loop_NTPase"/>
</dbReference>
<dbReference type="Proteomes" id="UP000023067">
    <property type="component" value="Unassembled WGS sequence"/>
</dbReference>
<evidence type="ECO:0000256" key="1">
    <source>
        <dbReference type="SAM" id="MobiDB-lite"/>
    </source>
</evidence>
<dbReference type="InterPro" id="IPR051927">
    <property type="entry name" value="Zn_Chap_cDPG_Synth"/>
</dbReference>
<accession>Z9JPG0</accession>
<keyword evidence="4" id="KW-1185">Reference proteome</keyword>
<evidence type="ECO:0000313" key="3">
    <source>
        <dbReference type="EMBL" id="EWS79632.1"/>
    </source>
</evidence>
<feature type="region of interest" description="Disordered" evidence="1">
    <location>
        <begin position="1"/>
        <end position="28"/>
    </location>
</feature>
<feature type="compositionally biased region" description="Basic and acidic residues" evidence="1">
    <location>
        <begin position="1"/>
        <end position="15"/>
    </location>
</feature>
<protein>
    <submittedName>
        <fullName evidence="3">Cobalamin biosynthesis protein CobW</fullName>
    </submittedName>
</protein>
<sequence length="389" mass="42207">MASDHRSRQPGDRHGHQFQQAPHARWRGHRSTPVAIVTAIDPIPRDALTGGALLDRPGAVALRYEVDHETAALHRLVLDAGGVIEGERVDLEHPCVSCAMREDAVAVLGRLAADPRIDAILLAPPISADPSVVAGTLVPFQGRWHLSAAAAVLEAQHVIDDLLGDMTLAERGLQWAAEDERSVGEALAAQIEYSDLVIVEGGEGAEGGAAGLELVEHLRSPEQLLLTSMHVLEPRLLLGGALDHTGALRRRDVRHVQAYGGPTEHGTWTLDLASDRPFHPERFLEDIELLGAGRMRGRGRFWVPDRPGTICQWDGAGGQVSIGSVHESGRELPTTRLVITGIDPEDLPRVRDAFDRCLLTQEEWAAGLAPWLGAEDRLSPWLGERDARV</sequence>
<dbReference type="eggNOG" id="COG0523">
    <property type="taxonomic scope" value="Bacteria"/>
</dbReference>
<organism evidence="3 4">
    <name type="scientific">Brachybacterium phenoliresistens</name>
    <dbReference type="NCBI Taxonomy" id="396014"/>
    <lineage>
        <taxon>Bacteria</taxon>
        <taxon>Bacillati</taxon>
        <taxon>Actinomycetota</taxon>
        <taxon>Actinomycetes</taxon>
        <taxon>Micrococcales</taxon>
        <taxon>Dermabacteraceae</taxon>
        <taxon>Brachybacterium</taxon>
    </lineage>
</organism>
<evidence type="ECO:0000313" key="4">
    <source>
        <dbReference type="Proteomes" id="UP000023067"/>
    </source>
</evidence>
<feature type="domain" description="CobW C-terminal" evidence="2">
    <location>
        <begin position="267"/>
        <end position="358"/>
    </location>
</feature>
<dbReference type="PATRIC" id="fig|396014.3.peg.3564"/>
<dbReference type="HOGENOM" id="CLU_017452_2_2_11"/>
<dbReference type="RefSeq" id="WP_051487176.1">
    <property type="nucleotide sequence ID" value="NZ_KK070011.1"/>
</dbReference>
<comment type="caution">
    <text evidence="3">The sequence shown here is derived from an EMBL/GenBank/DDBJ whole genome shotgun (WGS) entry which is preliminary data.</text>
</comment>
<reference evidence="3 4" key="1">
    <citation type="submission" date="2014-02" db="EMBL/GenBank/DDBJ databases">
        <title>Genome sequence of Brachybacterium phenoliresistens strain W13A50.</title>
        <authorList>
            <person name="Wang X."/>
        </authorList>
    </citation>
    <scope>NUCLEOTIDE SEQUENCE [LARGE SCALE GENOMIC DNA]</scope>
    <source>
        <strain evidence="3 4">W13A50</strain>
    </source>
</reference>
<dbReference type="Pfam" id="PF07683">
    <property type="entry name" value="CobW_C"/>
    <property type="match status" value="1"/>
</dbReference>
<dbReference type="SUPFAM" id="SSF90002">
    <property type="entry name" value="Hypothetical protein YjiA, C-terminal domain"/>
    <property type="match status" value="1"/>
</dbReference>
<dbReference type="OrthoDB" id="9808822at2"/>